<dbReference type="InterPro" id="IPR052359">
    <property type="entry name" value="HTH-type_reg/antitoxin"/>
</dbReference>
<accession>A0ABX2T844</accession>
<feature type="domain" description="HTH cro/C1-type" evidence="4">
    <location>
        <begin position="52"/>
        <end position="95"/>
    </location>
</feature>
<evidence type="ECO:0000313" key="5">
    <source>
        <dbReference type="EMBL" id="NYZ20504.1"/>
    </source>
</evidence>
<dbReference type="PANTHER" id="PTHR36511:SF3">
    <property type="entry name" value="ANTITOXIN HIGA-2"/>
    <property type="match status" value="1"/>
</dbReference>
<keyword evidence="1" id="KW-0805">Transcription regulation</keyword>
<keyword evidence="2 5" id="KW-0238">DNA-binding</keyword>
<dbReference type="PANTHER" id="PTHR36511">
    <property type="entry name" value="MERR FAMILY BACTERIAL REGULATORY PROTEIN"/>
    <property type="match status" value="1"/>
</dbReference>
<dbReference type="PROSITE" id="PS50943">
    <property type="entry name" value="HTH_CROC1"/>
    <property type="match status" value="1"/>
</dbReference>
<dbReference type="SUPFAM" id="SSF47413">
    <property type="entry name" value="lambda repressor-like DNA-binding domains"/>
    <property type="match status" value="1"/>
</dbReference>
<evidence type="ECO:0000259" key="4">
    <source>
        <dbReference type="PROSITE" id="PS50943"/>
    </source>
</evidence>
<name>A0ABX2T844_9PROT</name>
<dbReference type="Proteomes" id="UP000584642">
    <property type="component" value="Unassembled WGS sequence"/>
</dbReference>
<sequence length="107" mass="11969">MAKAKTYRSEALAAIHETASDLSDAGLLAPRTMREFDELCLTPIEELSPEEIRALREREDVSQPVFARYLNVTKGLVSQWERGEKRPRGTSLKLLNLVRTKGLGSIA</sequence>
<dbReference type="InterPro" id="IPR001387">
    <property type="entry name" value="Cro/C1-type_HTH"/>
</dbReference>
<reference evidence="5 6" key="1">
    <citation type="submission" date="2020-05" db="EMBL/GenBank/DDBJ databases">
        <title>Azospirillum oleiclasticum sp. nov, a nitrogen-fixing and heavy crude oil-emulsifying bacterium isolated from the crude oil of Yumen Oilfield.</title>
        <authorList>
            <person name="Wu D."/>
            <person name="Cai M."/>
            <person name="Zhang X."/>
        </authorList>
    </citation>
    <scope>NUCLEOTIDE SEQUENCE [LARGE SCALE GENOMIC DNA]</scope>
    <source>
        <strain evidence="5 6">ROY-1-1-2</strain>
    </source>
</reference>
<protein>
    <submittedName>
        <fullName evidence="5">DNA-binding transcriptional regulator</fullName>
    </submittedName>
</protein>
<proteinExistence type="predicted"/>
<evidence type="ECO:0000256" key="1">
    <source>
        <dbReference type="ARBA" id="ARBA00023015"/>
    </source>
</evidence>
<comment type="caution">
    <text evidence="5">The sequence shown here is derived from an EMBL/GenBank/DDBJ whole genome shotgun (WGS) entry which is preliminary data.</text>
</comment>
<dbReference type="CDD" id="cd00093">
    <property type="entry name" value="HTH_XRE"/>
    <property type="match status" value="1"/>
</dbReference>
<organism evidence="5 6">
    <name type="scientific">Azospirillum oleiclasticum</name>
    <dbReference type="NCBI Taxonomy" id="2735135"/>
    <lineage>
        <taxon>Bacteria</taxon>
        <taxon>Pseudomonadati</taxon>
        <taxon>Pseudomonadota</taxon>
        <taxon>Alphaproteobacteria</taxon>
        <taxon>Rhodospirillales</taxon>
        <taxon>Azospirillaceae</taxon>
        <taxon>Azospirillum</taxon>
    </lineage>
</organism>
<dbReference type="EMBL" id="JABFDB010000008">
    <property type="protein sequence ID" value="NYZ20504.1"/>
    <property type="molecule type" value="Genomic_DNA"/>
</dbReference>
<dbReference type="InterPro" id="IPR010982">
    <property type="entry name" value="Lambda_DNA-bd_dom_sf"/>
</dbReference>
<evidence type="ECO:0000256" key="3">
    <source>
        <dbReference type="ARBA" id="ARBA00023163"/>
    </source>
</evidence>
<keyword evidence="3" id="KW-0804">Transcription</keyword>
<dbReference type="GO" id="GO:0003677">
    <property type="term" value="F:DNA binding"/>
    <property type="evidence" value="ECO:0007669"/>
    <property type="project" value="UniProtKB-KW"/>
</dbReference>
<dbReference type="Gene3D" id="1.10.260.40">
    <property type="entry name" value="lambda repressor-like DNA-binding domains"/>
    <property type="match status" value="1"/>
</dbReference>
<keyword evidence="6" id="KW-1185">Reference proteome</keyword>
<dbReference type="RefSeq" id="WP_180282281.1">
    <property type="nucleotide sequence ID" value="NZ_JABFDB010000008.1"/>
</dbReference>
<evidence type="ECO:0000256" key="2">
    <source>
        <dbReference type="ARBA" id="ARBA00023125"/>
    </source>
</evidence>
<gene>
    <name evidence="5" type="ORF">HND93_12340</name>
</gene>
<evidence type="ECO:0000313" key="6">
    <source>
        <dbReference type="Proteomes" id="UP000584642"/>
    </source>
</evidence>
<dbReference type="Pfam" id="PF01381">
    <property type="entry name" value="HTH_3"/>
    <property type="match status" value="1"/>
</dbReference>